<dbReference type="SUPFAM" id="SSF53474">
    <property type="entry name" value="alpha/beta-Hydrolases"/>
    <property type="match status" value="1"/>
</dbReference>
<dbReference type="InterPro" id="IPR019819">
    <property type="entry name" value="Carboxylesterase_B_CS"/>
</dbReference>
<keyword evidence="3" id="KW-0378">Hydrolase</keyword>
<reference evidence="3" key="1">
    <citation type="submission" date="2023-03" db="EMBL/GenBank/DDBJ databases">
        <title>Massive genome expansion in bonnet fungi (Mycena s.s.) driven by repeated elements and novel gene families across ecological guilds.</title>
        <authorList>
            <consortium name="Lawrence Berkeley National Laboratory"/>
            <person name="Harder C.B."/>
            <person name="Miyauchi S."/>
            <person name="Viragh M."/>
            <person name="Kuo A."/>
            <person name="Thoen E."/>
            <person name="Andreopoulos B."/>
            <person name="Lu D."/>
            <person name="Skrede I."/>
            <person name="Drula E."/>
            <person name="Henrissat B."/>
            <person name="Morin E."/>
            <person name="Kohler A."/>
            <person name="Barry K."/>
            <person name="LaButti K."/>
            <person name="Morin E."/>
            <person name="Salamov A."/>
            <person name="Lipzen A."/>
            <person name="Mereny Z."/>
            <person name="Hegedus B."/>
            <person name="Baldrian P."/>
            <person name="Stursova M."/>
            <person name="Weitz H."/>
            <person name="Taylor A."/>
            <person name="Grigoriev I.V."/>
            <person name="Nagy L.G."/>
            <person name="Martin F."/>
            <person name="Kauserud H."/>
        </authorList>
    </citation>
    <scope>NUCLEOTIDE SEQUENCE</scope>
    <source>
        <strain evidence="3">CBHHK067</strain>
    </source>
</reference>
<keyword evidence="4" id="KW-1185">Reference proteome</keyword>
<feature type="signal peptide" evidence="1">
    <location>
        <begin position="1"/>
        <end position="16"/>
    </location>
</feature>
<dbReference type="Proteomes" id="UP001221757">
    <property type="component" value="Unassembled WGS sequence"/>
</dbReference>
<protein>
    <submittedName>
        <fullName evidence="3">Alpha/Beta hydrolase protein</fullName>
    </submittedName>
</protein>
<feature type="domain" description="Carboxylesterase type B" evidence="2">
    <location>
        <begin position="19"/>
        <end position="289"/>
    </location>
</feature>
<dbReference type="AlphaFoldDB" id="A0AAD7BMA8"/>
<dbReference type="InterPro" id="IPR002018">
    <property type="entry name" value="CarbesteraseB"/>
</dbReference>
<dbReference type="Gene3D" id="3.40.50.1820">
    <property type="entry name" value="alpha/beta hydrolase"/>
    <property type="match status" value="2"/>
</dbReference>
<organism evidence="3 4">
    <name type="scientific">Mycena rosella</name>
    <name type="common">Pink bonnet</name>
    <name type="synonym">Agaricus rosellus</name>
    <dbReference type="NCBI Taxonomy" id="1033263"/>
    <lineage>
        <taxon>Eukaryota</taxon>
        <taxon>Fungi</taxon>
        <taxon>Dikarya</taxon>
        <taxon>Basidiomycota</taxon>
        <taxon>Agaricomycotina</taxon>
        <taxon>Agaricomycetes</taxon>
        <taxon>Agaricomycetidae</taxon>
        <taxon>Agaricales</taxon>
        <taxon>Marasmiineae</taxon>
        <taxon>Mycenaceae</taxon>
        <taxon>Mycena</taxon>
    </lineage>
</organism>
<feature type="chain" id="PRO_5041992619" evidence="1">
    <location>
        <begin position="17"/>
        <end position="442"/>
    </location>
</feature>
<gene>
    <name evidence="3" type="ORF">B0H17DRAFT_1111517</name>
</gene>
<dbReference type="InterPro" id="IPR050309">
    <property type="entry name" value="Type-B_Carboxylest/Lipase"/>
</dbReference>
<evidence type="ECO:0000259" key="2">
    <source>
        <dbReference type="Pfam" id="PF00135"/>
    </source>
</evidence>
<evidence type="ECO:0000256" key="1">
    <source>
        <dbReference type="SAM" id="SignalP"/>
    </source>
</evidence>
<proteinExistence type="predicted"/>
<accession>A0AAD7BMA8</accession>
<comment type="caution">
    <text evidence="3">The sequence shown here is derived from an EMBL/GenBank/DDBJ whole genome shotgun (WGS) entry which is preliminary data.</text>
</comment>
<evidence type="ECO:0000313" key="3">
    <source>
        <dbReference type="EMBL" id="KAJ7625145.1"/>
    </source>
</evidence>
<dbReference type="Pfam" id="PF00135">
    <property type="entry name" value="COesterase"/>
    <property type="match status" value="1"/>
</dbReference>
<name>A0AAD7BMA8_MYCRO</name>
<dbReference type="EMBL" id="JARKIE010000610">
    <property type="protein sequence ID" value="KAJ7625145.1"/>
    <property type="molecule type" value="Genomic_DNA"/>
</dbReference>
<sequence>MRRFELLLIFCGVVTAASPQVKLDYATYVGTSLAAGVNQFLGMRFAAPPLGNRRWRAPEDPLVETSPVQASAYGSICYNLGAAFDPTATTLSEDCLFIDVYSPSGASETSELPVWFFIQGGGYIQNSNANYNGTGVIVESGRNIVVVNFNYRVSAFGFLASERVARDGTLNFGLLDQRKALLWVQKYISKFGSDPNHVVIHGVSAGLLNRISGCGGSVTHHLTAFGGCNDGLFIGAIGDSVFWPREAPVPELEFQFDLFAAAAGCINVTDQIACLRTQNTSTLVAANVVHSFQGRLYPLRSPLPNHAPFFPSAAAANFIAAQINRVRQLVWNYRFSVVQANDATAGLGVPHASELPAIFGPAFIPGGSSTTFATTNAPIVPVVMNYCISFIRSLNPNPHRFFNATNQRRLKFVLNDTHVEEIPVNENMRCAFWNEIGARIEQ</sequence>
<dbReference type="PANTHER" id="PTHR11559">
    <property type="entry name" value="CARBOXYLESTERASE"/>
    <property type="match status" value="1"/>
</dbReference>
<dbReference type="GO" id="GO:0016787">
    <property type="term" value="F:hydrolase activity"/>
    <property type="evidence" value="ECO:0007669"/>
    <property type="project" value="UniProtKB-KW"/>
</dbReference>
<evidence type="ECO:0000313" key="4">
    <source>
        <dbReference type="Proteomes" id="UP001221757"/>
    </source>
</evidence>
<dbReference type="PROSITE" id="PS00941">
    <property type="entry name" value="CARBOXYLESTERASE_B_2"/>
    <property type="match status" value="1"/>
</dbReference>
<dbReference type="InterPro" id="IPR029058">
    <property type="entry name" value="AB_hydrolase_fold"/>
</dbReference>
<keyword evidence="1" id="KW-0732">Signal</keyword>